<keyword evidence="2" id="KW-1185">Reference proteome</keyword>
<organism evidence="1 2">
    <name type="scientific">Stemphylium lycopersici</name>
    <name type="common">Tomato gray leaf spot disease fungus</name>
    <name type="synonym">Thyrospora lycopersici</name>
    <dbReference type="NCBI Taxonomy" id="183478"/>
    <lineage>
        <taxon>Eukaryota</taxon>
        <taxon>Fungi</taxon>
        <taxon>Dikarya</taxon>
        <taxon>Ascomycota</taxon>
        <taxon>Pezizomycotina</taxon>
        <taxon>Dothideomycetes</taxon>
        <taxon>Pleosporomycetidae</taxon>
        <taxon>Pleosporales</taxon>
        <taxon>Pleosporineae</taxon>
        <taxon>Pleosporaceae</taxon>
        <taxon>Stemphylium</taxon>
    </lineage>
</organism>
<sequence length="96" mass="11077">MHEADKSVTELSVMHQEACKPLRVLQKLEPKVAIIMEKWRAKDNETCDDDDLDFTYLAQLILDGHKIIESTKQWHLTRLEIARSIFKAEESGLPSV</sequence>
<evidence type="ECO:0000313" key="1">
    <source>
        <dbReference type="EMBL" id="RAR06831.1"/>
    </source>
</evidence>
<evidence type="ECO:0000313" key="2">
    <source>
        <dbReference type="Proteomes" id="UP000249619"/>
    </source>
</evidence>
<accession>A0A364MXY6</accession>
<dbReference type="Proteomes" id="UP000249619">
    <property type="component" value="Unassembled WGS sequence"/>
</dbReference>
<gene>
    <name evidence="1" type="ORF">DDE83_006771</name>
</gene>
<dbReference type="EMBL" id="QGDH01000109">
    <property type="protein sequence ID" value="RAR06831.1"/>
    <property type="molecule type" value="Genomic_DNA"/>
</dbReference>
<protein>
    <submittedName>
        <fullName evidence="1">Uncharacterized protein</fullName>
    </submittedName>
</protein>
<reference evidence="2" key="1">
    <citation type="submission" date="2018-05" db="EMBL/GenBank/DDBJ databases">
        <title>Draft genome sequence of Stemphylium lycopersici strain CIDEFI 213.</title>
        <authorList>
            <person name="Medina R."/>
            <person name="Franco M.E.E."/>
            <person name="Lucentini C.G."/>
            <person name="Saparrat M.C.N."/>
            <person name="Balatti P.A."/>
        </authorList>
    </citation>
    <scope>NUCLEOTIDE SEQUENCE [LARGE SCALE GENOMIC DNA]</scope>
    <source>
        <strain evidence="2">CIDEFI 213</strain>
    </source>
</reference>
<name>A0A364MXY6_STELY</name>
<proteinExistence type="predicted"/>
<dbReference type="AlphaFoldDB" id="A0A364MXY6"/>
<comment type="caution">
    <text evidence="1">The sequence shown here is derived from an EMBL/GenBank/DDBJ whole genome shotgun (WGS) entry which is preliminary data.</text>
</comment>